<feature type="non-terminal residue" evidence="1">
    <location>
        <position position="1"/>
    </location>
</feature>
<evidence type="ECO:0000313" key="2">
    <source>
        <dbReference type="Proteomes" id="UP000265520"/>
    </source>
</evidence>
<dbReference type="AlphaFoldDB" id="A0A392NI75"/>
<dbReference type="Proteomes" id="UP000265520">
    <property type="component" value="Unassembled WGS sequence"/>
</dbReference>
<sequence length="20" mass="2332">AIRYLSNEHPTQLVRYLSNG</sequence>
<dbReference type="EMBL" id="LXQA010040431">
    <property type="protein sequence ID" value="MCH99482.1"/>
    <property type="molecule type" value="Genomic_DNA"/>
</dbReference>
<organism evidence="1 2">
    <name type="scientific">Trifolium medium</name>
    <dbReference type="NCBI Taxonomy" id="97028"/>
    <lineage>
        <taxon>Eukaryota</taxon>
        <taxon>Viridiplantae</taxon>
        <taxon>Streptophyta</taxon>
        <taxon>Embryophyta</taxon>
        <taxon>Tracheophyta</taxon>
        <taxon>Spermatophyta</taxon>
        <taxon>Magnoliopsida</taxon>
        <taxon>eudicotyledons</taxon>
        <taxon>Gunneridae</taxon>
        <taxon>Pentapetalae</taxon>
        <taxon>rosids</taxon>
        <taxon>fabids</taxon>
        <taxon>Fabales</taxon>
        <taxon>Fabaceae</taxon>
        <taxon>Papilionoideae</taxon>
        <taxon>50 kb inversion clade</taxon>
        <taxon>NPAAA clade</taxon>
        <taxon>Hologalegina</taxon>
        <taxon>IRL clade</taxon>
        <taxon>Trifolieae</taxon>
        <taxon>Trifolium</taxon>
    </lineage>
</organism>
<proteinExistence type="predicted"/>
<reference evidence="1 2" key="1">
    <citation type="journal article" date="2018" name="Front. Plant Sci.">
        <title>Red Clover (Trifolium pratense) and Zigzag Clover (T. medium) - A Picture of Genomic Similarities and Differences.</title>
        <authorList>
            <person name="Dluhosova J."/>
            <person name="Istvanek J."/>
            <person name="Nedelnik J."/>
            <person name="Repkova J."/>
        </authorList>
    </citation>
    <scope>NUCLEOTIDE SEQUENCE [LARGE SCALE GENOMIC DNA]</scope>
    <source>
        <strain evidence="2">cv. 10/8</strain>
        <tissue evidence="1">Leaf</tissue>
    </source>
</reference>
<accession>A0A392NI75</accession>
<comment type="caution">
    <text evidence="1">The sequence shown here is derived from an EMBL/GenBank/DDBJ whole genome shotgun (WGS) entry which is preliminary data.</text>
</comment>
<protein>
    <submittedName>
        <fullName evidence="1">Uncharacterized protein</fullName>
    </submittedName>
</protein>
<name>A0A392NI75_9FABA</name>
<keyword evidence="2" id="KW-1185">Reference proteome</keyword>
<evidence type="ECO:0000313" key="1">
    <source>
        <dbReference type="EMBL" id="MCH99482.1"/>
    </source>
</evidence>